<sequence length="73" mass="8591">MVAPRLCVCVRRCTAVLPSLNAHHFITYLLCGESSRLYIFSSLFCTILVNYSYLRFFPVHFVENLWNIFEKNL</sequence>
<keyword evidence="1" id="KW-0472">Membrane</keyword>
<accession>A0A914ZPP3</accession>
<reference evidence="3" key="1">
    <citation type="submission" date="2022-11" db="UniProtKB">
        <authorList>
            <consortium name="WormBaseParasite"/>
        </authorList>
    </citation>
    <scope>IDENTIFICATION</scope>
</reference>
<keyword evidence="1" id="KW-1133">Transmembrane helix</keyword>
<feature type="transmembrane region" description="Helical" evidence="1">
    <location>
        <begin position="37"/>
        <end position="54"/>
    </location>
</feature>
<dbReference type="WBParaSite" id="PgB08_g048_t05">
    <property type="protein sequence ID" value="PgB08_g048_t05"/>
    <property type="gene ID" value="PgB08_g048"/>
</dbReference>
<keyword evidence="1" id="KW-0812">Transmembrane</keyword>
<keyword evidence="2" id="KW-1185">Reference proteome</keyword>
<organism evidence="2 3">
    <name type="scientific">Parascaris univalens</name>
    <name type="common">Nematode worm</name>
    <dbReference type="NCBI Taxonomy" id="6257"/>
    <lineage>
        <taxon>Eukaryota</taxon>
        <taxon>Metazoa</taxon>
        <taxon>Ecdysozoa</taxon>
        <taxon>Nematoda</taxon>
        <taxon>Chromadorea</taxon>
        <taxon>Rhabditida</taxon>
        <taxon>Spirurina</taxon>
        <taxon>Ascaridomorpha</taxon>
        <taxon>Ascaridoidea</taxon>
        <taxon>Ascarididae</taxon>
        <taxon>Parascaris</taxon>
    </lineage>
</organism>
<proteinExistence type="predicted"/>
<dbReference type="AlphaFoldDB" id="A0A914ZPP3"/>
<name>A0A914ZPP3_PARUN</name>
<dbReference type="Proteomes" id="UP000887569">
    <property type="component" value="Unplaced"/>
</dbReference>
<evidence type="ECO:0000313" key="2">
    <source>
        <dbReference type="Proteomes" id="UP000887569"/>
    </source>
</evidence>
<evidence type="ECO:0000256" key="1">
    <source>
        <dbReference type="SAM" id="Phobius"/>
    </source>
</evidence>
<protein>
    <submittedName>
        <fullName evidence="3">Uncharacterized protein</fullName>
    </submittedName>
</protein>
<evidence type="ECO:0000313" key="3">
    <source>
        <dbReference type="WBParaSite" id="PgB08_g048_t05"/>
    </source>
</evidence>